<dbReference type="InterPro" id="IPR050796">
    <property type="entry name" value="SCF_F-box_component"/>
</dbReference>
<keyword evidence="3" id="KW-1185">Reference proteome</keyword>
<dbReference type="PANTHER" id="PTHR31672:SF13">
    <property type="entry name" value="F-BOX PROTEIN CPR30-LIKE"/>
    <property type="match status" value="1"/>
</dbReference>
<evidence type="ECO:0000259" key="1">
    <source>
        <dbReference type="Pfam" id="PF00646"/>
    </source>
</evidence>
<dbReference type="Proteomes" id="UP001341840">
    <property type="component" value="Unassembled WGS sequence"/>
</dbReference>
<dbReference type="InterPro" id="IPR036047">
    <property type="entry name" value="F-box-like_dom_sf"/>
</dbReference>
<gene>
    <name evidence="2" type="ORF">PIB30_015903</name>
</gene>
<comment type="caution">
    <text evidence="2">The sequence shown here is derived from an EMBL/GenBank/DDBJ whole genome shotgun (WGS) entry which is preliminary data.</text>
</comment>
<reference evidence="2 3" key="1">
    <citation type="journal article" date="2023" name="Plants (Basel)">
        <title>Bridging the Gap: Combining Genomics and Transcriptomics Approaches to Understand Stylosanthes scabra, an Orphan Legume from the Brazilian Caatinga.</title>
        <authorList>
            <person name="Ferreira-Neto J.R.C."/>
            <person name="da Silva M.D."/>
            <person name="Binneck E."/>
            <person name="de Melo N.F."/>
            <person name="da Silva R.H."/>
            <person name="de Melo A.L.T.M."/>
            <person name="Pandolfi V."/>
            <person name="Bustamante F.O."/>
            <person name="Brasileiro-Vidal A.C."/>
            <person name="Benko-Iseppon A.M."/>
        </authorList>
    </citation>
    <scope>NUCLEOTIDE SEQUENCE [LARGE SCALE GENOMIC DNA]</scope>
    <source>
        <tissue evidence="2">Leaves</tissue>
    </source>
</reference>
<sequence>MSEFSSSAEAIEGNNCLLTQVLICLPLKDVITLKRVSKRWRSLISTLYFRRCHLTIKTRVSGLFLHPGNDSLSSRFKFFSFDKKSHRPTIPADLDPSLQILESCNGLMLVRNQWNNNFLSVIPPWETRKPFPRPRLLYWICNENRKALRFDLNKECVKDDLPLLPSLPAECYRFYRYALALACGYMNLVGHADSNREFYVSVFQLKKEDNSLRWVLTH</sequence>
<evidence type="ECO:0000313" key="3">
    <source>
        <dbReference type="Proteomes" id="UP001341840"/>
    </source>
</evidence>
<dbReference type="InterPro" id="IPR001810">
    <property type="entry name" value="F-box_dom"/>
</dbReference>
<evidence type="ECO:0000313" key="2">
    <source>
        <dbReference type="EMBL" id="MED6144478.1"/>
    </source>
</evidence>
<dbReference type="Pfam" id="PF00646">
    <property type="entry name" value="F-box"/>
    <property type="match status" value="1"/>
</dbReference>
<accession>A0ABU6T8W7</accession>
<proteinExistence type="predicted"/>
<dbReference type="EMBL" id="JASCZI010090665">
    <property type="protein sequence ID" value="MED6144478.1"/>
    <property type="molecule type" value="Genomic_DNA"/>
</dbReference>
<protein>
    <recommendedName>
        <fullName evidence="1">F-box domain-containing protein</fullName>
    </recommendedName>
</protein>
<dbReference type="PANTHER" id="PTHR31672">
    <property type="entry name" value="BNACNNG10540D PROTEIN"/>
    <property type="match status" value="1"/>
</dbReference>
<dbReference type="SUPFAM" id="SSF81383">
    <property type="entry name" value="F-box domain"/>
    <property type="match status" value="1"/>
</dbReference>
<feature type="domain" description="F-box" evidence="1">
    <location>
        <begin position="17"/>
        <end position="50"/>
    </location>
</feature>
<name>A0ABU6T8W7_9FABA</name>
<organism evidence="2 3">
    <name type="scientific">Stylosanthes scabra</name>
    <dbReference type="NCBI Taxonomy" id="79078"/>
    <lineage>
        <taxon>Eukaryota</taxon>
        <taxon>Viridiplantae</taxon>
        <taxon>Streptophyta</taxon>
        <taxon>Embryophyta</taxon>
        <taxon>Tracheophyta</taxon>
        <taxon>Spermatophyta</taxon>
        <taxon>Magnoliopsida</taxon>
        <taxon>eudicotyledons</taxon>
        <taxon>Gunneridae</taxon>
        <taxon>Pentapetalae</taxon>
        <taxon>rosids</taxon>
        <taxon>fabids</taxon>
        <taxon>Fabales</taxon>
        <taxon>Fabaceae</taxon>
        <taxon>Papilionoideae</taxon>
        <taxon>50 kb inversion clade</taxon>
        <taxon>dalbergioids sensu lato</taxon>
        <taxon>Dalbergieae</taxon>
        <taxon>Pterocarpus clade</taxon>
        <taxon>Stylosanthes</taxon>
    </lineage>
</organism>